<dbReference type="Pfam" id="PF02357">
    <property type="entry name" value="NusG"/>
    <property type="match status" value="1"/>
</dbReference>
<reference evidence="7 8" key="1">
    <citation type="submission" date="2021-05" db="EMBL/GenBank/DDBJ databases">
        <title>Genome Assembly of Synthetic Allotetraploid Brassica napus Reveals Homoeologous Exchanges between Subgenomes.</title>
        <authorList>
            <person name="Davis J.T."/>
        </authorList>
    </citation>
    <scope>NUCLEOTIDE SEQUENCE [LARGE SCALE GENOMIC DNA]</scope>
    <source>
        <strain evidence="8">cv. Da-Ae</strain>
        <tissue evidence="7">Seedling</tissue>
    </source>
</reference>
<evidence type="ECO:0000256" key="3">
    <source>
        <dbReference type="ARBA" id="ARBA00023015"/>
    </source>
</evidence>
<dbReference type="InterPro" id="IPR040637">
    <property type="entry name" value="Ribosomal_uL10-like_insert"/>
</dbReference>
<evidence type="ECO:0000313" key="8">
    <source>
        <dbReference type="Proteomes" id="UP000824890"/>
    </source>
</evidence>
<dbReference type="InterPro" id="IPR008991">
    <property type="entry name" value="Translation_prot_SH3-like_sf"/>
</dbReference>
<feature type="non-terminal residue" evidence="7">
    <location>
        <position position="1"/>
    </location>
</feature>
<feature type="region of interest" description="Disordered" evidence="5">
    <location>
        <begin position="252"/>
        <end position="284"/>
    </location>
</feature>
<dbReference type="Pfam" id="PF17777">
    <property type="entry name" value="RL10P_insert"/>
    <property type="match status" value="1"/>
</dbReference>
<dbReference type="CDD" id="cd09890">
    <property type="entry name" value="NGN_plant"/>
    <property type="match status" value="1"/>
</dbReference>
<evidence type="ECO:0000256" key="5">
    <source>
        <dbReference type="SAM" id="MobiDB-lite"/>
    </source>
</evidence>
<dbReference type="InterPro" id="IPR014722">
    <property type="entry name" value="Rib_uL2_dom2"/>
</dbReference>
<comment type="similarity">
    <text evidence="1">Belongs to the universal ribosomal protein uL10 family.</text>
</comment>
<evidence type="ECO:0000256" key="1">
    <source>
        <dbReference type="ARBA" id="ARBA00008889"/>
    </source>
</evidence>
<feature type="domain" description="NusG-like N-terminal" evidence="6">
    <location>
        <begin position="109"/>
        <end position="225"/>
    </location>
</feature>
<feature type="non-terminal residue" evidence="7">
    <location>
        <position position="537"/>
    </location>
</feature>
<dbReference type="Gene3D" id="3.30.70.940">
    <property type="entry name" value="NusG, N-terminal domain"/>
    <property type="match status" value="1"/>
</dbReference>
<dbReference type="Gene3D" id="2.30.30.30">
    <property type="match status" value="1"/>
</dbReference>
<evidence type="ECO:0000256" key="2">
    <source>
        <dbReference type="ARBA" id="ARBA00022814"/>
    </source>
</evidence>
<dbReference type="SMART" id="SM00738">
    <property type="entry name" value="NGN"/>
    <property type="match status" value="1"/>
</dbReference>
<sequence length="537" mass="59673">DFILTEFCRKETKTMMKLQGGLLQWSPSSLIPSINTAIRTTRLSISACVVERNHQLTARERRQLRNERRESKSGYSWREEVEERLIKKPKKRYASWTEELNLDTLADAGQQWWVVRVSRVRGHETAQVLARALARQFPEMEFTVYAPAVQVKRKLKNGSISVKPRPVFPGCIFIRCILNKEIHDAIREVEGVGGFIGSKVGNTKRQINKPRPVDDSDLEAIFKQAKEEQEKADSEFDEGKRAEEEASLALQKALASNSDGTETVESLAETKPERAPRKATLATETKAKKKKLAAGSTVRVLSGTFAEFVGNLKKLNRKTAKATVGFTLFGKETLVEIDINELVPEIQRTRVLATMVKATKAEKKIAYDAKLCQLIDEFTQILVVAADNVGSTQLQNIRKGLRGDSVVLMGKNTMMKRSVKIHAENTGNASILNLMPLLQGNVGLIFTKGDLKEVSEEVAKYKVGAPARVGLVAPIDVVVQPGNTGLDPSQTSFFQVLNIPTKINKGTVEIITPNALAISVATEYTFPQAEKVKEFLK</sequence>
<dbReference type="Pfam" id="PF00466">
    <property type="entry name" value="Ribosomal_L10"/>
    <property type="match status" value="1"/>
</dbReference>
<evidence type="ECO:0000256" key="4">
    <source>
        <dbReference type="ARBA" id="ARBA00023163"/>
    </source>
</evidence>
<dbReference type="PANTHER" id="PTHR30265">
    <property type="entry name" value="RHO-INTERACTING TRANSCRIPTION TERMINATION FACTOR NUSG"/>
    <property type="match status" value="1"/>
</dbReference>
<feature type="compositionally biased region" description="Polar residues" evidence="5">
    <location>
        <begin position="254"/>
        <end position="264"/>
    </location>
</feature>
<keyword evidence="4" id="KW-0804">Transcription</keyword>
<keyword evidence="2" id="KW-0889">Transcription antitermination</keyword>
<proteinExistence type="inferred from homology"/>
<dbReference type="PANTHER" id="PTHR30265:SF4">
    <property type="entry name" value="KOW MOTIF FAMILY PROTEIN, EXPRESSED"/>
    <property type="match status" value="1"/>
</dbReference>
<name>A0ABQ8BKN6_BRANA</name>
<dbReference type="CDD" id="cd06091">
    <property type="entry name" value="KOW_NusG"/>
    <property type="match status" value="1"/>
</dbReference>
<dbReference type="InterPro" id="IPR006645">
    <property type="entry name" value="NGN-like_dom"/>
</dbReference>
<dbReference type="EMBL" id="JAGKQM010000011">
    <property type="protein sequence ID" value="KAH0905047.1"/>
    <property type="molecule type" value="Genomic_DNA"/>
</dbReference>
<dbReference type="InterPro" id="IPR043141">
    <property type="entry name" value="Ribosomal_uL10-like_sf"/>
</dbReference>
<dbReference type="Proteomes" id="UP000824890">
    <property type="component" value="Unassembled WGS sequence"/>
</dbReference>
<dbReference type="InterPro" id="IPR001790">
    <property type="entry name" value="Ribosomal_uL10"/>
</dbReference>
<keyword evidence="3" id="KW-0805">Transcription regulation</keyword>
<dbReference type="Gene3D" id="3.30.70.1730">
    <property type="match status" value="1"/>
</dbReference>
<organism evidence="7 8">
    <name type="scientific">Brassica napus</name>
    <name type="common">Rape</name>
    <dbReference type="NCBI Taxonomy" id="3708"/>
    <lineage>
        <taxon>Eukaryota</taxon>
        <taxon>Viridiplantae</taxon>
        <taxon>Streptophyta</taxon>
        <taxon>Embryophyta</taxon>
        <taxon>Tracheophyta</taxon>
        <taxon>Spermatophyta</taxon>
        <taxon>Magnoliopsida</taxon>
        <taxon>eudicotyledons</taxon>
        <taxon>Gunneridae</taxon>
        <taxon>Pentapetalae</taxon>
        <taxon>rosids</taxon>
        <taxon>malvids</taxon>
        <taxon>Brassicales</taxon>
        <taxon>Brassicaceae</taxon>
        <taxon>Brassiceae</taxon>
        <taxon>Brassica</taxon>
    </lineage>
</organism>
<dbReference type="SUPFAM" id="SSF82679">
    <property type="entry name" value="N-utilization substance G protein NusG, N-terminal domain"/>
    <property type="match status" value="1"/>
</dbReference>
<evidence type="ECO:0000259" key="6">
    <source>
        <dbReference type="SMART" id="SM00738"/>
    </source>
</evidence>
<dbReference type="CDD" id="cd05795">
    <property type="entry name" value="Ribosomal_P0_L10e"/>
    <property type="match status" value="1"/>
</dbReference>
<protein>
    <recommendedName>
        <fullName evidence="6">NusG-like N-terminal domain-containing protein</fullName>
    </recommendedName>
</protein>
<dbReference type="InterPro" id="IPR043425">
    <property type="entry name" value="NusG-like"/>
</dbReference>
<dbReference type="InterPro" id="IPR036735">
    <property type="entry name" value="NGN_dom_sf"/>
</dbReference>
<dbReference type="SUPFAM" id="SSF160369">
    <property type="entry name" value="Ribosomal protein L10-like"/>
    <property type="match status" value="1"/>
</dbReference>
<keyword evidence="8" id="KW-1185">Reference proteome</keyword>
<accession>A0ABQ8BKN6</accession>
<dbReference type="SUPFAM" id="SSF50104">
    <property type="entry name" value="Translation proteins SH3-like domain"/>
    <property type="match status" value="1"/>
</dbReference>
<comment type="caution">
    <text evidence="7">The sequence shown here is derived from an EMBL/GenBank/DDBJ whole genome shotgun (WGS) entry which is preliminary data.</text>
</comment>
<evidence type="ECO:0000313" key="7">
    <source>
        <dbReference type="EMBL" id="KAH0905047.1"/>
    </source>
</evidence>
<gene>
    <name evidence="7" type="ORF">HID58_044550</name>
</gene>